<sequence>MYIISLLFNILYAKNLDITEIKHYMGQRENIIQNELKNILECRNLHFYKAIDDLKIDSPKQDEIVKIIKQSYEKINSKSLNLYQLIPIMTKEIKCGMCEHCNSKNVCIFYLLSMFSMFIDAKLKDAMEANFYDVCLILQILNNSESMCKSEEHPECESSSNECVFNVNNFNLSGVEMREYGKNYGKKV</sequence>
<accession>T0MJ68</accession>
<dbReference type="VEuPathDB" id="MicrosporidiaDB:NAPIS_ORF01464"/>
<protein>
    <submittedName>
        <fullName evidence="1">Uncharacterized protein</fullName>
    </submittedName>
</protein>
<reference evidence="1 2" key="1">
    <citation type="journal article" date="2013" name="BMC Genomics">
        <title>Genome sequencing and comparative genomics of honey bee microsporidia, Nosema apis reveal novel insights into host-parasite interactions.</title>
        <authorList>
            <person name="Chen Yp."/>
            <person name="Pettis J.S."/>
            <person name="Zhao Y."/>
            <person name="Liu X."/>
            <person name="Tallon L.J."/>
            <person name="Sadzewicz L.D."/>
            <person name="Li R."/>
            <person name="Zheng H."/>
            <person name="Huang S."/>
            <person name="Zhang X."/>
            <person name="Hamilton M.C."/>
            <person name="Pernal S.F."/>
            <person name="Melathopoulos A.P."/>
            <person name="Yan X."/>
            <person name="Evans J.D."/>
        </authorList>
    </citation>
    <scope>NUCLEOTIDE SEQUENCE [LARGE SCALE GENOMIC DNA]</scope>
    <source>
        <strain evidence="1 2">BRL 01</strain>
    </source>
</reference>
<evidence type="ECO:0000313" key="2">
    <source>
        <dbReference type="Proteomes" id="UP000053780"/>
    </source>
</evidence>
<name>T0MJ68_9MICR</name>
<evidence type="ECO:0000313" key="1">
    <source>
        <dbReference type="EMBL" id="EQB60965.1"/>
    </source>
</evidence>
<dbReference type="EMBL" id="KE647195">
    <property type="protein sequence ID" value="EQB60965.1"/>
    <property type="molecule type" value="Genomic_DNA"/>
</dbReference>
<keyword evidence="2" id="KW-1185">Reference proteome</keyword>
<proteinExistence type="predicted"/>
<gene>
    <name evidence="1" type="ORF">NAPIS_ORF01464</name>
</gene>
<dbReference type="HOGENOM" id="CLU_1619514_0_0_1"/>
<dbReference type="Proteomes" id="UP000053780">
    <property type="component" value="Unassembled WGS sequence"/>
</dbReference>
<dbReference type="AlphaFoldDB" id="T0MJ68"/>
<organism evidence="1 2">
    <name type="scientific">Vairimorpha apis BRL 01</name>
    <dbReference type="NCBI Taxonomy" id="1037528"/>
    <lineage>
        <taxon>Eukaryota</taxon>
        <taxon>Fungi</taxon>
        <taxon>Fungi incertae sedis</taxon>
        <taxon>Microsporidia</taxon>
        <taxon>Nosematidae</taxon>
        <taxon>Vairimorpha</taxon>
    </lineage>
</organism>